<dbReference type="PIRSF" id="PIRSF006470">
    <property type="entry name" value="DctB"/>
    <property type="match status" value="1"/>
</dbReference>
<dbReference type="NCBIfam" id="NF037995">
    <property type="entry name" value="TRAP_S1"/>
    <property type="match status" value="1"/>
</dbReference>
<evidence type="ECO:0000313" key="2">
    <source>
        <dbReference type="EMBL" id="MSU06394.1"/>
    </source>
</evidence>
<dbReference type="InterPro" id="IPR004682">
    <property type="entry name" value="TRAP_DctP"/>
</dbReference>
<dbReference type="Pfam" id="PF03480">
    <property type="entry name" value="DctP"/>
    <property type="match status" value="1"/>
</dbReference>
<keyword evidence="1" id="KW-0732">Signal</keyword>
<gene>
    <name evidence="2" type="ORF">FYJ80_06315</name>
</gene>
<dbReference type="GO" id="GO:0055085">
    <property type="term" value="P:transmembrane transport"/>
    <property type="evidence" value="ECO:0007669"/>
    <property type="project" value="InterPro"/>
</dbReference>
<dbReference type="Proteomes" id="UP000460549">
    <property type="component" value="Unassembled WGS sequence"/>
</dbReference>
<reference evidence="2 3" key="1">
    <citation type="submission" date="2019-08" db="EMBL/GenBank/DDBJ databases">
        <title>In-depth cultivation of the pig gut microbiome towards novel bacterial diversity and tailored functional studies.</title>
        <authorList>
            <person name="Wylensek D."/>
            <person name="Hitch T.C.A."/>
            <person name="Clavel T."/>
        </authorList>
    </citation>
    <scope>NUCLEOTIDE SEQUENCE [LARGE SCALE GENOMIC DNA]</scope>
    <source>
        <strain evidence="2 3">NM-380-WT-3C1</strain>
    </source>
</reference>
<protein>
    <submittedName>
        <fullName evidence="2">TRAP transporter substrate-binding protein</fullName>
    </submittedName>
</protein>
<dbReference type="GO" id="GO:0030246">
    <property type="term" value="F:carbohydrate binding"/>
    <property type="evidence" value="ECO:0007669"/>
    <property type="project" value="TreeGrafter"/>
</dbReference>
<dbReference type="InterPro" id="IPR038404">
    <property type="entry name" value="TRAP_DctP_sf"/>
</dbReference>
<dbReference type="PANTHER" id="PTHR33376">
    <property type="match status" value="1"/>
</dbReference>
<dbReference type="RefSeq" id="WP_154425366.1">
    <property type="nucleotide sequence ID" value="NZ_VUNN01000010.1"/>
</dbReference>
<keyword evidence="3" id="KW-1185">Reference proteome</keyword>
<dbReference type="CDD" id="cd13671">
    <property type="entry name" value="PBP2_TRAP_SBP_like_3"/>
    <property type="match status" value="1"/>
</dbReference>
<accession>A0A7X2TQE7</accession>
<sequence length="328" mass="37456">MIYFLILLVLLFPSCTKSESVEEKPDFILRYADNQTADYPTTKAAILFSDLVYERTDGKIKILVYPEAKLGSENEVLEQVVIGGIDFSRFSLGAFADYIKTFEVLELPFLYRDAEHMWRVLDGEIGKYFLDISKSSGAFGLSWFDAGARSFYTRNKVNSLSELSNLRIRVQESDYMSSIVSALGAIAIQIPYSDVYSSLQTLKIDGAENNFPSYVAMGHSEVAMYMLLDEHVRIPEIQVMSSKTYEKLYEANPAYIDIIKECATECALYERELWKQSEQDALNKMKENGVVLTPVSNEEKEYYKKKIANIYESRSEEEKAIIKAIQEL</sequence>
<name>A0A7X2TQE7_9SPIO</name>
<organism evidence="2 3">
    <name type="scientific">Bullifex porci</name>
    <dbReference type="NCBI Taxonomy" id="2606638"/>
    <lineage>
        <taxon>Bacteria</taxon>
        <taxon>Pseudomonadati</taxon>
        <taxon>Spirochaetota</taxon>
        <taxon>Spirochaetia</taxon>
        <taxon>Spirochaetales</taxon>
        <taxon>Spirochaetaceae</taxon>
        <taxon>Bullifex</taxon>
    </lineage>
</organism>
<dbReference type="NCBIfam" id="TIGR00787">
    <property type="entry name" value="dctP"/>
    <property type="match status" value="1"/>
</dbReference>
<dbReference type="GO" id="GO:0030288">
    <property type="term" value="C:outer membrane-bounded periplasmic space"/>
    <property type="evidence" value="ECO:0007669"/>
    <property type="project" value="InterPro"/>
</dbReference>
<dbReference type="Gene3D" id="3.40.190.170">
    <property type="entry name" value="Bacterial extracellular solute-binding protein, family 7"/>
    <property type="match status" value="1"/>
</dbReference>
<dbReference type="PANTHER" id="PTHR33376:SF2">
    <property type="entry name" value="DICARBOXYLATE-BINDING PERIPLASMIC PROTEIN"/>
    <property type="match status" value="1"/>
</dbReference>
<evidence type="ECO:0000313" key="3">
    <source>
        <dbReference type="Proteomes" id="UP000460549"/>
    </source>
</evidence>
<comment type="caution">
    <text evidence="2">The sequence shown here is derived from an EMBL/GenBank/DDBJ whole genome shotgun (WGS) entry which is preliminary data.</text>
</comment>
<dbReference type="AlphaFoldDB" id="A0A7X2TQE7"/>
<dbReference type="EMBL" id="VUNN01000010">
    <property type="protein sequence ID" value="MSU06394.1"/>
    <property type="molecule type" value="Genomic_DNA"/>
</dbReference>
<dbReference type="InterPro" id="IPR018389">
    <property type="entry name" value="DctP_fam"/>
</dbReference>
<proteinExistence type="predicted"/>
<evidence type="ECO:0000256" key="1">
    <source>
        <dbReference type="ARBA" id="ARBA00022729"/>
    </source>
</evidence>